<sequence length="734" mass="80789">MRNIVIFGGSSHPELAEQIASRLSVQLGRVKLSKFSNKETNVEIHESVREKDVYIIQSGCGHVNDNLMELLIMISACKIASAAKVTAVIPCFPYARQPDAPYKENGELLPRIPKNTFIGYTYNTPDSTPANELKDPFGEQNVNNASSSGISARSAGGYKHWIARSGTLIANLITCAGADHIITMDLHDPQFQGFFDIPVDNLYGQPLMIKYIKENIPSYQNAVIVSPDAGGAKRATAIADKLHMDFALIHKGRRSQIQPHKTDLMLVGEVRDKVCILIDDIADTSSTITKAAKILNENGAKKICAIITHGIMSGDAIQRIITSVIDQVIKQLEEYTMERALESRFVTFDFRPSKENTSAQDTSLSVDNQSQMNIPRGASFESYHDNPSITSLHSSTPLLYTSFEGPDIREDEEDKCGLEDEDEGCRMDRTSKRYASKLWIAIVISLSFFVIELIGGFIAGSLALLSDSFHLLSDVVSFAISLLSIYLARRPATKSLSYGYHRAEILGALLSIFMIWGLTGYLCYEAYDRIQHPIDVDGKTMCFVASIGVAVNIVLMLVLGHDHDHGNGGHSHSHSHGSDHGNSSVNVRAALLHVLGDFLSSLGVLISSIVIMVDDSKTWVDPLCTFFFSALVMATTFGILRSGIRVLMEATPSHIDVHSVRKDLKGIEGVKNIHELHIWDLTVGRTTLTCHLVLNPYDPDVSAEPLVPATILSQARRILKQKYNISHVTIQIDS</sequence>
<evidence type="ECO:0000256" key="3">
    <source>
        <dbReference type="ARBA" id="ARBA00008873"/>
    </source>
</evidence>
<evidence type="ECO:0000259" key="22">
    <source>
        <dbReference type="Pfam" id="PF16916"/>
    </source>
</evidence>
<feature type="domain" description="Cation efflux protein transmembrane" evidence="20">
    <location>
        <begin position="438"/>
        <end position="648"/>
    </location>
</feature>
<dbReference type="InterPro" id="IPR002524">
    <property type="entry name" value="Cation_efflux"/>
</dbReference>
<dbReference type="Gene3D" id="1.20.1510.10">
    <property type="entry name" value="Cation efflux protein transmembrane domain"/>
    <property type="match status" value="1"/>
</dbReference>
<dbReference type="InterPro" id="IPR027469">
    <property type="entry name" value="Cation_efflux_TMD_sf"/>
</dbReference>
<dbReference type="FunFam" id="3.40.50.2020:FF:000063">
    <property type="entry name" value="Phosphoribosylpyrophosphate synthetase"/>
    <property type="match status" value="1"/>
</dbReference>
<dbReference type="AlphaFoldDB" id="A0A8H3QLR9"/>
<dbReference type="InterPro" id="IPR036837">
    <property type="entry name" value="Cation_efflux_CTD_sf"/>
</dbReference>
<evidence type="ECO:0000313" key="23">
    <source>
        <dbReference type="EMBL" id="GES84096.1"/>
    </source>
</evidence>
<dbReference type="InterPro" id="IPR000842">
    <property type="entry name" value="PRib_PP_synth_CS"/>
</dbReference>
<evidence type="ECO:0000256" key="16">
    <source>
        <dbReference type="ARBA" id="ARBA00023065"/>
    </source>
</evidence>
<dbReference type="GO" id="GO:0016301">
    <property type="term" value="F:kinase activity"/>
    <property type="evidence" value="ECO:0007669"/>
    <property type="project" value="UniProtKB-KW"/>
</dbReference>
<dbReference type="Pfam" id="PF14572">
    <property type="entry name" value="Pribosyl_synth"/>
    <property type="match status" value="1"/>
</dbReference>
<evidence type="ECO:0000259" key="21">
    <source>
        <dbReference type="Pfam" id="PF13793"/>
    </source>
</evidence>
<feature type="transmembrane region" description="Helical" evidence="19">
    <location>
        <begin position="469"/>
        <end position="488"/>
    </location>
</feature>
<proteinExistence type="inferred from homology"/>
<keyword evidence="7 19" id="KW-0812">Transmembrane</keyword>
<organism evidence="23 24">
    <name type="scientific">Rhizophagus clarus</name>
    <dbReference type="NCBI Taxonomy" id="94130"/>
    <lineage>
        <taxon>Eukaryota</taxon>
        <taxon>Fungi</taxon>
        <taxon>Fungi incertae sedis</taxon>
        <taxon>Mucoromycota</taxon>
        <taxon>Glomeromycotina</taxon>
        <taxon>Glomeromycetes</taxon>
        <taxon>Glomerales</taxon>
        <taxon>Glomeraceae</taxon>
        <taxon>Rhizophagus</taxon>
    </lineage>
</organism>
<keyword evidence="6" id="KW-0808">Transferase</keyword>
<dbReference type="SMART" id="SM01400">
    <property type="entry name" value="Pribosyltran_N"/>
    <property type="match status" value="1"/>
</dbReference>
<feature type="transmembrane region" description="Helical" evidence="19">
    <location>
        <begin position="438"/>
        <end position="463"/>
    </location>
</feature>
<dbReference type="GO" id="GO:0006015">
    <property type="term" value="P:5-phosphoribose 1-diphosphate biosynthetic process"/>
    <property type="evidence" value="ECO:0007669"/>
    <property type="project" value="UniProtKB-ARBA"/>
</dbReference>
<dbReference type="Pfam" id="PF01545">
    <property type="entry name" value="Cation_efflux"/>
    <property type="match status" value="1"/>
</dbReference>
<keyword evidence="15 19" id="KW-1133">Transmembrane helix</keyword>
<keyword evidence="11 23" id="KW-0418">Kinase</keyword>
<keyword evidence="14" id="KW-0864">Zinc transport</keyword>
<evidence type="ECO:0000256" key="18">
    <source>
        <dbReference type="ARBA" id="ARBA00049535"/>
    </source>
</evidence>
<feature type="transmembrane region" description="Helical" evidence="19">
    <location>
        <begin position="590"/>
        <end position="613"/>
    </location>
</feature>
<feature type="transmembrane region" description="Helical" evidence="19">
    <location>
        <begin position="500"/>
        <end position="518"/>
    </location>
</feature>
<keyword evidence="13" id="KW-0460">Magnesium</keyword>
<evidence type="ECO:0000259" key="20">
    <source>
        <dbReference type="Pfam" id="PF01545"/>
    </source>
</evidence>
<dbReference type="FunFam" id="3.40.50.2020:FF:000005">
    <property type="entry name" value="Ribose-phosphate pyrophosphokinase 1"/>
    <property type="match status" value="1"/>
</dbReference>
<evidence type="ECO:0000256" key="12">
    <source>
        <dbReference type="ARBA" id="ARBA00022840"/>
    </source>
</evidence>
<keyword evidence="16" id="KW-0406">Ion transport</keyword>
<evidence type="ECO:0000256" key="6">
    <source>
        <dbReference type="ARBA" id="ARBA00022679"/>
    </source>
</evidence>
<dbReference type="GO" id="GO:0030003">
    <property type="term" value="P:intracellular monoatomic cation homeostasis"/>
    <property type="evidence" value="ECO:0007669"/>
    <property type="project" value="UniProtKB-ARBA"/>
</dbReference>
<keyword evidence="10" id="KW-0547">Nucleotide-binding</keyword>
<keyword evidence="17 19" id="KW-0472">Membrane</keyword>
<dbReference type="PANTHER" id="PTHR11562">
    <property type="entry name" value="CATION EFFLUX PROTEIN/ ZINC TRANSPORTER"/>
    <property type="match status" value="1"/>
</dbReference>
<evidence type="ECO:0000256" key="4">
    <source>
        <dbReference type="ARBA" id="ARBA00013247"/>
    </source>
</evidence>
<feature type="domain" description="Cation efflux protein cytoplasmic" evidence="22">
    <location>
        <begin position="652"/>
        <end position="733"/>
    </location>
</feature>
<feature type="domain" description="Ribose-phosphate pyrophosphokinase N-terminal" evidence="21">
    <location>
        <begin position="4"/>
        <end position="98"/>
    </location>
</feature>
<keyword evidence="8" id="KW-0479">Metal-binding</keyword>
<dbReference type="InterPro" id="IPR050681">
    <property type="entry name" value="CDF/SLC30A"/>
</dbReference>
<name>A0A8H3QLR9_9GLOM</name>
<evidence type="ECO:0000256" key="9">
    <source>
        <dbReference type="ARBA" id="ARBA00022727"/>
    </source>
</evidence>
<dbReference type="Proteomes" id="UP000615446">
    <property type="component" value="Unassembled WGS sequence"/>
</dbReference>
<reference evidence="23" key="1">
    <citation type="submission" date="2019-10" db="EMBL/GenBank/DDBJ databases">
        <title>Conservation and host-specific expression of non-tandemly repeated heterogenous ribosome RNA gene in arbuscular mycorrhizal fungi.</title>
        <authorList>
            <person name="Maeda T."/>
            <person name="Kobayashi Y."/>
            <person name="Nakagawa T."/>
            <person name="Ezawa T."/>
            <person name="Yamaguchi K."/>
            <person name="Bino T."/>
            <person name="Nishimoto Y."/>
            <person name="Shigenobu S."/>
            <person name="Kawaguchi M."/>
        </authorList>
    </citation>
    <scope>NUCLEOTIDE SEQUENCE</scope>
    <source>
        <strain evidence="23">HR1</strain>
    </source>
</reference>
<dbReference type="Pfam" id="PF13793">
    <property type="entry name" value="Pribosyltran_N"/>
    <property type="match status" value="1"/>
</dbReference>
<evidence type="ECO:0000256" key="11">
    <source>
        <dbReference type="ARBA" id="ARBA00022777"/>
    </source>
</evidence>
<evidence type="ECO:0000256" key="15">
    <source>
        <dbReference type="ARBA" id="ARBA00022989"/>
    </source>
</evidence>
<dbReference type="InterPro" id="IPR005946">
    <property type="entry name" value="Rib-P_diPkinase"/>
</dbReference>
<evidence type="ECO:0000313" key="24">
    <source>
        <dbReference type="Proteomes" id="UP000615446"/>
    </source>
</evidence>
<dbReference type="InterPro" id="IPR058533">
    <property type="entry name" value="Cation_efflux_TM"/>
</dbReference>
<evidence type="ECO:0000256" key="2">
    <source>
        <dbReference type="ARBA" id="ARBA00006478"/>
    </source>
</evidence>
<keyword evidence="9" id="KW-0545">Nucleotide biosynthesis</keyword>
<gene>
    <name evidence="23" type="ORF">RCL2_001123100</name>
</gene>
<evidence type="ECO:0000256" key="1">
    <source>
        <dbReference type="ARBA" id="ARBA00004141"/>
    </source>
</evidence>
<dbReference type="NCBIfam" id="TIGR01297">
    <property type="entry name" value="CDF"/>
    <property type="match status" value="1"/>
</dbReference>
<dbReference type="GO" id="GO:0098771">
    <property type="term" value="P:inorganic ion homeostasis"/>
    <property type="evidence" value="ECO:0007669"/>
    <property type="project" value="UniProtKB-ARBA"/>
</dbReference>
<dbReference type="GO" id="GO:0002189">
    <property type="term" value="C:ribose phosphate diphosphokinase complex"/>
    <property type="evidence" value="ECO:0007669"/>
    <property type="project" value="UniProtKB-ARBA"/>
</dbReference>
<accession>A0A8H3QLR9</accession>
<dbReference type="InterPro" id="IPR029057">
    <property type="entry name" value="PRTase-like"/>
</dbReference>
<dbReference type="GO" id="GO:0005524">
    <property type="term" value="F:ATP binding"/>
    <property type="evidence" value="ECO:0007669"/>
    <property type="project" value="UniProtKB-KW"/>
</dbReference>
<dbReference type="InterPro" id="IPR029099">
    <property type="entry name" value="Pribosyltran_N"/>
</dbReference>
<evidence type="ECO:0000256" key="14">
    <source>
        <dbReference type="ARBA" id="ARBA00022906"/>
    </source>
</evidence>
<dbReference type="Pfam" id="PF16916">
    <property type="entry name" value="ZT_dimer"/>
    <property type="match status" value="1"/>
</dbReference>
<evidence type="ECO:0000256" key="8">
    <source>
        <dbReference type="ARBA" id="ARBA00022723"/>
    </source>
</evidence>
<protein>
    <recommendedName>
        <fullName evidence="4">ribose-phosphate diphosphokinase</fullName>
        <ecNumber evidence="4">2.7.6.1</ecNumber>
    </recommendedName>
</protein>
<comment type="similarity">
    <text evidence="2">Belongs to the ribose-phosphate pyrophosphokinase family.</text>
</comment>
<dbReference type="InterPro" id="IPR000836">
    <property type="entry name" value="PRTase_dom"/>
</dbReference>
<dbReference type="SUPFAM" id="SSF160240">
    <property type="entry name" value="Cation efflux protein cytoplasmic domain-like"/>
    <property type="match status" value="1"/>
</dbReference>
<feature type="transmembrane region" description="Helical" evidence="19">
    <location>
        <begin position="538"/>
        <end position="559"/>
    </location>
</feature>
<dbReference type="Gene3D" id="3.40.50.2020">
    <property type="match status" value="3"/>
</dbReference>
<dbReference type="NCBIfam" id="TIGR01251">
    <property type="entry name" value="ribP_PPkin"/>
    <property type="match status" value="1"/>
</dbReference>
<comment type="similarity">
    <text evidence="3">Belongs to the cation diffusion facilitator (CDF) transporter (TC 2.A.4) family. SLC30A subfamily.</text>
</comment>
<dbReference type="EMBL" id="BLAL01000077">
    <property type="protein sequence ID" value="GES84096.1"/>
    <property type="molecule type" value="Genomic_DNA"/>
</dbReference>
<keyword evidence="5" id="KW-0813">Transport</keyword>
<dbReference type="GO" id="GO:0000287">
    <property type="term" value="F:magnesium ion binding"/>
    <property type="evidence" value="ECO:0007669"/>
    <property type="project" value="InterPro"/>
</dbReference>
<dbReference type="PROSITE" id="PS00114">
    <property type="entry name" value="PRPP_SYNTHASE"/>
    <property type="match status" value="1"/>
</dbReference>
<comment type="caution">
    <text evidence="23">The sequence shown here is derived from an EMBL/GenBank/DDBJ whole genome shotgun (WGS) entry which is preliminary data.</text>
</comment>
<comment type="subcellular location">
    <subcellularLocation>
        <location evidence="1">Membrane</location>
        <topology evidence="1">Multi-pass membrane protein</topology>
    </subcellularLocation>
</comment>
<dbReference type="SUPFAM" id="SSF161111">
    <property type="entry name" value="Cation efflux protein transmembrane domain-like"/>
    <property type="match status" value="1"/>
</dbReference>
<dbReference type="EC" id="2.7.6.1" evidence="4"/>
<dbReference type="SUPFAM" id="SSF53271">
    <property type="entry name" value="PRTase-like"/>
    <property type="match status" value="2"/>
</dbReference>
<keyword evidence="12" id="KW-0067">ATP-binding</keyword>
<evidence type="ECO:0000256" key="17">
    <source>
        <dbReference type="ARBA" id="ARBA00023136"/>
    </source>
</evidence>
<evidence type="ECO:0000256" key="7">
    <source>
        <dbReference type="ARBA" id="ARBA00022692"/>
    </source>
</evidence>
<dbReference type="GO" id="GO:0005385">
    <property type="term" value="F:zinc ion transmembrane transporter activity"/>
    <property type="evidence" value="ECO:0007669"/>
    <property type="project" value="TreeGrafter"/>
</dbReference>
<evidence type="ECO:0000256" key="13">
    <source>
        <dbReference type="ARBA" id="ARBA00022842"/>
    </source>
</evidence>
<dbReference type="GO" id="GO:0004749">
    <property type="term" value="F:ribose phosphate diphosphokinase activity"/>
    <property type="evidence" value="ECO:0007669"/>
    <property type="project" value="UniProtKB-EC"/>
</dbReference>
<evidence type="ECO:0000256" key="10">
    <source>
        <dbReference type="ARBA" id="ARBA00022741"/>
    </source>
</evidence>
<dbReference type="FunFam" id="3.40.50.2020:FF:000007">
    <property type="entry name" value="Ribose-phosphate pyrophosphokinase"/>
    <property type="match status" value="1"/>
</dbReference>
<evidence type="ECO:0000256" key="5">
    <source>
        <dbReference type="ARBA" id="ARBA00022448"/>
    </source>
</evidence>
<dbReference type="CDD" id="cd06223">
    <property type="entry name" value="PRTases_typeI"/>
    <property type="match status" value="1"/>
</dbReference>
<comment type="catalytic activity">
    <reaction evidence="18">
        <text>D-ribose 5-phosphate + ATP = 5-phospho-alpha-D-ribose 1-diphosphate + AMP + H(+)</text>
        <dbReference type="Rhea" id="RHEA:15609"/>
        <dbReference type="ChEBI" id="CHEBI:15378"/>
        <dbReference type="ChEBI" id="CHEBI:30616"/>
        <dbReference type="ChEBI" id="CHEBI:58017"/>
        <dbReference type="ChEBI" id="CHEBI:78346"/>
        <dbReference type="ChEBI" id="CHEBI:456215"/>
        <dbReference type="EC" id="2.7.6.1"/>
    </reaction>
</comment>
<dbReference type="InterPro" id="IPR027470">
    <property type="entry name" value="Cation_efflux_CTD"/>
</dbReference>
<dbReference type="GO" id="GO:0005886">
    <property type="term" value="C:plasma membrane"/>
    <property type="evidence" value="ECO:0007669"/>
    <property type="project" value="TreeGrafter"/>
</dbReference>
<feature type="transmembrane region" description="Helical" evidence="19">
    <location>
        <begin position="619"/>
        <end position="640"/>
    </location>
</feature>
<dbReference type="GO" id="GO:0009165">
    <property type="term" value="P:nucleotide biosynthetic process"/>
    <property type="evidence" value="ECO:0007669"/>
    <property type="project" value="UniProtKB-KW"/>
</dbReference>
<dbReference type="PANTHER" id="PTHR11562:SF17">
    <property type="entry name" value="RE54080P-RELATED"/>
    <property type="match status" value="1"/>
</dbReference>
<dbReference type="GO" id="GO:0009156">
    <property type="term" value="P:ribonucleoside monophosphate biosynthetic process"/>
    <property type="evidence" value="ECO:0007669"/>
    <property type="project" value="InterPro"/>
</dbReference>
<dbReference type="OrthoDB" id="413572at2759"/>
<evidence type="ECO:0000256" key="19">
    <source>
        <dbReference type="SAM" id="Phobius"/>
    </source>
</evidence>
<keyword evidence="14" id="KW-0862">Zinc</keyword>